<keyword evidence="1" id="KW-0472">Membrane</keyword>
<protein>
    <submittedName>
        <fullName evidence="2">Membrane protein</fullName>
    </submittedName>
</protein>
<name>A0A898KBL3_9VIRU</name>
<keyword evidence="1" id="KW-1133">Transmembrane helix</keyword>
<feature type="transmembrane region" description="Helical" evidence="1">
    <location>
        <begin position="183"/>
        <end position="199"/>
    </location>
</feature>
<dbReference type="Pfam" id="PF26064">
    <property type="entry name" value="DUF8023"/>
    <property type="match status" value="2"/>
</dbReference>
<feature type="transmembrane region" description="Helical" evidence="1">
    <location>
        <begin position="68"/>
        <end position="85"/>
    </location>
</feature>
<feature type="transmembrane region" description="Helical" evidence="1">
    <location>
        <begin position="152"/>
        <end position="171"/>
    </location>
</feature>
<evidence type="ECO:0000313" key="2">
    <source>
        <dbReference type="EMBL" id="QSJ05044.1"/>
    </source>
</evidence>
<keyword evidence="3" id="KW-1185">Reference proteome</keyword>
<gene>
    <name evidence="2" type="ORF">HdyHp2_120</name>
</gene>
<proteinExistence type="predicted"/>
<feature type="transmembrane region" description="Helical" evidence="1">
    <location>
        <begin position="9"/>
        <end position="28"/>
    </location>
</feature>
<dbReference type="Proteomes" id="UP000662804">
    <property type="component" value="Segment"/>
</dbReference>
<feature type="transmembrane region" description="Helical" evidence="1">
    <location>
        <begin position="121"/>
        <end position="140"/>
    </location>
</feature>
<feature type="transmembrane region" description="Helical" evidence="1">
    <location>
        <begin position="97"/>
        <end position="114"/>
    </location>
</feature>
<organism evidence="2 3">
    <name type="scientific">Haloarcula virus Hardyhisp2</name>
    <dbReference type="NCBI Taxonomy" id="2811386"/>
    <lineage>
        <taxon>Viruses</taxon>
        <taxon>Monodnaviria</taxon>
        <taxon>Trapavirae</taxon>
        <taxon>Saleviricota</taxon>
        <taxon>Huolimaviricetes</taxon>
        <taxon>Haloruvirales</taxon>
        <taxon>Pleolipoviridae</taxon>
        <taxon>Gammapleolipovirus</taxon>
        <taxon>Gammapleolipovirus hardyense</taxon>
        <taxon>Gammapleolipovirus Hardyhisp2</taxon>
    </lineage>
</organism>
<evidence type="ECO:0000313" key="3">
    <source>
        <dbReference type="Proteomes" id="UP000662804"/>
    </source>
</evidence>
<keyword evidence="1" id="KW-0812">Transmembrane</keyword>
<dbReference type="InterPro" id="IPR058336">
    <property type="entry name" value="VP3-like_halobact-type"/>
</dbReference>
<feature type="transmembrane region" description="Helical" evidence="1">
    <location>
        <begin position="211"/>
        <end position="229"/>
    </location>
</feature>
<evidence type="ECO:0000256" key="1">
    <source>
        <dbReference type="SAM" id="Phobius"/>
    </source>
</evidence>
<dbReference type="EMBL" id="MW557853">
    <property type="protein sequence ID" value="QSJ05044.1"/>
    <property type="molecule type" value="Genomic_DNA"/>
</dbReference>
<reference evidence="2 3" key="1">
    <citation type="submission" date="2021-02" db="EMBL/GenBank/DDBJ databases">
        <authorList>
            <person name="Tang S.-L."/>
            <person name="Chiang P.-W."/>
            <person name="Pfeiffer F."/>
            <person name="Dyall-Smith M."/>
        </authorList>
    </citation>
    <scope>NUCLEOTIDE SEQUENCE [LARGE SCALE GENOMIC DNA]</scope>
    <source>
        <strain evidence="2">Hardyhisp2</strain>
    </source>
</reference>
<feature type="transmembrane region" description="Helical" evidence="1">
    <location>
        <begin position="40"/>
        <end position="56"/>
    </location>
</feature>
<accession>A0A898KBL3</accession>
<sequence>MAIRDKSPVMLLMGLMVLVTSLVTFRIADIEFLNNTINPIAGWIFVCGFVGIYLISDREVGQLENYEGAALLVPVVVAIAIQSVPEFESTLTQYNPALGIMLFGVTMVGFYALATNMNLTYVVLELLLGVVLGVTAAVQYDILQIQVLSANINQISIWVFVLTLAGAYLVSKRSLGTFTRTEIVAMAFGIGTYVAYSFVPEFEQFVVNNNPVTGIVLTLGMAFAFYVIMNNGQIRA</sequence>